<dbReference type="EC" id="6.3.2.6" evidence="7"/>
<dbReference type="RefSeq" id="WP_045960712.1">
    <property type="nucleotide sequence ID" value="NZ_JMTK01000002.1"/>
</dbReference>
<evidence type="ECO:0000256" key="1">
    <source>
        <dbReference type="ARBA" id="ARBA00004672"/>
    </source>
</evidence>
<organism evidence="9 10">
    <name type="scientific">Candidatus Liberibacter solanacearum</name>
    <dbReference type="NCBI Taxonomy" id="556287"/>
    <lineage>
        <taxon>Bacteria</taxon>
        <taxon>Pseudomonadati</taxon>
        <taxon>Pseudomonadota</taxon>
        <taxon>Alphaproteobacteria</taxon>
        <taxon>Hyphomicrobiales</taxon>
        <taxon>Rhizobiaceae</taxon>
        <taxon>Liberibacter</taxon>
    </lineage>
</organism>
<feature type="domain" description="SAICAR synthetase/ADE2 N-terminal" evidence="8">
    <location>
        <begin position="7"/>
        <end position="235"/>
    </location>
</feature>
<dbReference type="PANTHER" id="PTHR43599:SF3">
    <property type="entry name" value="SI:DKEY-6E2.2"/>
    <property type="match status" value="1"/>
</dbReference>
<dbReference type="GO" id="GO:0004639">
    <property type="term" value="F:phosphoribosylaminoimidazolesuccinocarboxamide synthase activity"/>
    <property type="evidence" value="ECO:0007669"/>
    <property type="project" value="UniProtKB-UniRule"/>
</dbReference>
<protein>
    <recommendedName>
        <fullName evidence="7">Phosphoribosylaminoimidazole-succinocarboxamide synthase</fullName>
        <ecNumber evidence="7">6.3.2.6</ecNumber>
    </recommendedName>
    <alternativeName>
        <fullName evidence="7">SAICAR synthetase</fullName>
    </alternativeName>
</protein>
<dbReference type="Proteomes" id="UP000033731">
    <property type="component" value="Unassembled WGS sequence"/>
</dbReference>
<dbReference type="GO" id="GO:0006189">
    <property type="term" value="P:'de novo' IMP biosynthetic process"/>
    <property type="evidence" value="ECO:0007669"/>
    <property type="project" value="UniProtKB-UniRule"/>
</dbReference>
<evidence type="ECO:0000259" key="8">
    <source>
        <dbReference type="Pfam" id="PF01259"/>
    </source>
</evidence>
<keyword evidence="10" id="KW-1185">Reference proteome</keyword>
<evidence type="ECO:0000313" key="9">
    <source>
        <dbReference type="EMBL" id="KJZ81728.1"/>
    </source>
</evidence>
<reference evidence="9 10" key="1">
    <citation type="journal article" date="2015" name="Phytopathology">
        <title>Genomes of Candidatus Liberibacter solanacearum haplotype A from New Zealand and the USA suggest significant genome plasticity in the species.</title>
        <authorList>
            <person name="Thompson S.M."/>
            <person name="Johnson C.P."/>
            <person name="Lu A.Y."/>
            <person name="Frampton R.A."/>
            <person name="Sullivan K.L."/>
            <person name="Fiers M.W."/>
            <person name="Crowhurst R.N."/>
            <person name="Pitman A.R."/>
            <person name="Scott I."/>
            <person name="Gudmestad N.C."/>
            <person name="Smith G.R."/>
        </authorList>
    </citation>
    <scope>NUCLEOTIDE SEQUENCE [LARGE SCALE GENOMIC DNA]</scope>
    <source>
        <strain evidence="9 10">LsoNZ1</strain>
    </source>
</reference>
<proteinExistence type="inferred from homology"/>
<keyword evidence="2 7" id="KW-0436">Ligase</keyword>
<dbReference type="InterPro" id="IPR028923">
    <property type="entry name" value="SAICAR_synt/ADE2_N"/>
</dbReference>
<comment type="catalytic activity">
    <reaction evidence="6 7">
        <text>5-amino-1-(5-phospho-D-ribosyl)imidazole-4-carboxylate + L-aspartate + ATP = (2S)-2-[5-amino-1-(5-phospho-beta-D-ribosyl)imidazole-4-carboxamido]succinate + ADP + phosphate + 2 H(+)</text>
        <dbReference type="Rhea" id="RHEA:22628"/>
        <dbReference type="ChEBI" id="CHEBI:15378"/>
        <dbReference type="ChEBI" id="CHEBI:29991"/>
        <dbReference type="ChEBI" id="CHEBI:30616"/>
        <dbReference type="ChEBI" id="CHEBI:43474"/>
        <dbReference type="ChEBI" id="CHEBI:58443"/>
        <dbReference type="ChEBI" id="CHEBI:77657"/>
        <dbReference type="ChEBI" id="CHEBI:456216"/>
        <dbReference type="EC" id="6.3.2.6"/>
    </reaction>
</comment>
<dbReference type="GO" id="GO:0005829">
    <property type="term" value="C:cytosol"/>
    <property type="evidence" value="ECO:0007669"/>
    <property type="project" value="TreeGrafter"/>
</dbReference>
<keyword evidence="3 7" id="KW-0547">Nucleotide-binding</keyword>
<evidence type="ECO:0000256" key="3">
    <source>
        <dbReference type="ARBA" id="ARBA00022741"/>
    </source>
</evidence>
<dbReference type="GO" id="GO:0005524">
    <property type="term" value="F:ATP binding"/>
    <property type="evidence" value="ECO:0007669"/>
    <property type="project" value="UniProtKB-KW"/>
</dbReference>
<comment type="similarity">
    <text evidence="7">Belongs to the SAICAR synthetase family.</text>
</comment>
<dbReference type="InterPro" id="IPR050089">
    <property type="entry name" value="SAICAR_synthetase"/>
</dbReference>
<dbReference type="EMBL" id="JMTK01000002">
    <property type="protein sequence ID" value="KJZ81728.1"/>
    <property type="molecule type" value="Genomic_DNA"/>
</dbReference>
<dbReference type="Pfam" id="PF01259">
    <property type="entry name" value="SAICAR_synt"/>
    <property type="match status" value="1"/>
</dbReference>
<dbReference type="Gene3D" id="3.30.470.20">
    <property type="entry name" value="ATP-grasp fold, B domain"/>
    <property type="match status" value="1"/>
</dbReference>
<name>A0A0F4VJQ6_9HYPH</name>
<dbReference type="HAMAP" id="MF_00137">
    <property type="entry name" value="SAICAR_synth"/>
    <property type="match status" value="1"/>
</dbReference>
<evidence type="ECO:0000256" key="4">
    <source>
        <dbReference type="ARBA" id="ARBA00022755"/>
    </source>
</evidence>
<dbReference type="UniPathway" id="UPA00074">
    <property type="reaction ID" value="UER00131"/>
</dbReference>
<sequence>MRQRNPIYEEKNKIVYEGPEPGTLIQFFKDDNLSKDGEDCRTLNGKGVLNNRISEYMFTQLNKMNIPNYFIRRLNMREQLVRDVEIIPLRIVVRNTAAGSLAKRLDIEEGVSLPRSIVEFYYQTDSIQKTLVSEEHVTAFNWVNPSEIEEITTLSLRINDFITGLFLGINIQLVDFSIKCGRLLDGDIIRIVLSDEIFPDCCRLWDVEKQEQCDKKRFSRSSDQLLEGYSEVARRLGIFKKNEPALKVTSILSRK</sequence>
<keyword evidence="4 7" id="KW-0658">Purine biosynthesis</keyword>
<dbReference type="PANTHER" id="PTHR43599">
    <property type="entry name" value="MULTIFUNCTIONAL PROTEIN ADE2"/>
    <property type="match status" value="1"/>
</dbReference>
<dbReference type="SUPFAM" id="SSF56104">
    <property type="entry name" value="SAICAR synthase-like"/>
    <property type="match status" value="1"/>
</dbReference>
<evidence type="ECO:0000256" key="2">
    <source>
        <dbReference type="ARBA" id="ARBA00022598"/>
    </source>
</evidence>
<evidence type="ECO:0000256" key="6">
    <source>
        <dbReference type="ARBA" id="ARBA00048475"/>
    </source>
</evidence>
<keyword evidence="5 7" id="KW-0067">ATP-binding</keyword>
<evidence type="ECO:0000313" key="10">
    <source>
        <dbReference type="Proteomes" id="UP000033731"/>
    </source>
</evidence>
<dbReference type="PATRIC" id="fig|556287.8.peg.409"/>
<comment type="caution">
    <text evidence="9">The sequence shown here is derived from an EMBL/GenBank/DDBJ whole genome shotgun (WGS) entry which is preliminary data.</text>
</comment>
<gene>
    <name evidence="7" type="primary">purC</name>
    <name evidence="9" type="ORF">DJ66_0450</name>
</gene>
<evidence type="ECO:0000256" key="7">
    <source>
        <dbReference type="HAMAP-Rule" id="MF_00137"/>
    </source>
</evidence>
<comment type="pathway">
    <text evidence="1 7">Purine metabolism; IMP biosynthesis via de novo pathway; 5-amino-1-(5-phospho-D-ribosyl)imidazole-4-carboxamide from 5-amino-1-(5-phospho-D-ribosyl)imidazole-4-carboxylate: step 1/2.</text>
</comment>
<evidence type="ECO:0000256" key="5">
    <source>
        <dbReference type="ARBA" id="ARBA00022840"/>
    </source>
</evidence>
<dbReference type="AlphaFoldDB" id="A0A0F4VJQ6"/>
<dbReference type="Gene3D" id="3.30.200.20">
    <property type="entry name" value="Phosphorylase Kinase, domain 1"/>
    <property type="match status" value="1"/>
</dbReference>
<accession>A0A0F4VJQ6</accession>